<evidence type="ECO:0000259" key="3">
    <source>
        <dbReference type="Pfam" id="PF20153"/>
    </source>
</evidence>
<feature type="region of interest" description="Disordered" evidence="1">
    <location>
        <begin position="246"/>
        <end position="300"/>
    </location>
</feature>
<protein>
    <recommendedName>
        <fullName evidence="3">DUF6535 domain-containing protein</fullName>
    </recommendedName>
</protein>
<feature type="transmembrane region" description="Helical" evidence="2">
    <location>
        <begin position="14"/>
        <end position="30"/>
    </location>
</feature>
<evidence type="ECO:0000313" key="5">
    <source>
        <dbReference type="Proteomes" id="UP000799753"/>
    </source>
</evidence>
<dbReference type="AlphaFoldDB" id="A0A6A6S749"/>
<dbReference type="OrthoDB" id="630895at2759"/>
<dbReference type="EMBL" id="MU006780">
    <property type="protein sequence ID" value="KAF2643475.1"/>
    <property type="molecule type" value="Genomic_DNA"/>
</dbReference>
<feature type="transmembrane region" description="Helical" evidence="2">
    <location>
        <begin position="177"/>
        <end position="196"/>
    </location>
</feature>
<keyword evidence="2" id="KW-0472">Membrane</keyword>
<evidence type="ECO:0000256" key="2">
    <source>
        <dbReference type="SAM" id="Phobius"/>
    </source>
</evidence>
<organism evidence="4 5">
    <name type="scientific">Massarina eburnea CBS 473.64</name>
    <dbReference type="NCBI Taxonomy" id="1395130"/>
    <lineage>
        <taxon>Eukaryota</taxon>
        <taxon>Fungi</taxon>
        <taxon>Dikarya</taxon>
        <taxon>Ascomycota</taxon>
        <taxon>Pezizomycotina</taxon>
        <taxon>Dothideomycetes</taxon>
        <taxon>Pleosporomycetidae</taxon>
        <taxon>Pleosporales</taxon>
        <taxon>Massarineae</taxon>
        <taxon>Massarinaceae</taxon>
        <taxon>Massarina</taxon>
    </lineage>
</organism>
<feature type="domain" description="DUF6535" evidence="3">
    <location>
        <begin position="82"/>
        <end position="190"/>
    </location>
</feature>
<evidence type="ECO:0000313" key="4">
    <source>
        <dbReference type="EMBL" id="KAF2643475.1"/>
    </source>
</evidence>
<keyword evidence="2" id="KW-0812">Transmembrane</keyword>
<keyword evidence="5" id="KW-1185">Reference proteome</keyword>
<feature type="transmembrane region" description="Helical" evidence="2">
    <location>
        <begin position="208"/>
        <end position="230"/>
    </location>
</feature>
<dbReference type="Pfam" id="PF20153">
    <property type="entry name" value="DUF6535"/>
    <property type="match status" value="1"/>
</dbReference>
<dbReference type="Proteomes" id="UP000799753">
    <property type="component" value="Unassembled WGS sequence"/>
</dbReference>
<reference evidence="4" key="1">
    <citation type="journal article" date="2020" name="Stud. Mycol.">
        <title>101 Dothideomycetes genomes: a test case for predicting lifestyles and emergence of pathogens.</title>
        <authorList>
            <person name="Haridas S."/>
            <person name="Albert R."/>
            <person name="Binder M."/>
            <person name="Bloem J."/>
            <person name="Labutti K."/>
            <person name="Salamov A."/>
            <person name="Andreopoulos B."/>
            <person name="Baker S."/>
            <person name="Barry K."/>
            <person name="Bills G."/>
            <person name="Bluhm B."/>
            <person name="Cannon C."/>
            <person name="Castanera R."/>
            <person name="Culley D."/>
            <person name="Daum C."/>
            <person name="Ezra D."/>
            <person name="Gonzalez J."/>
            <person name="Henrissat B."/>
            <person name="Kuo A."/>
            <person name="Liang C."/>
            <person name="Lipzen A."/>
            <person name="Lutzoni F."/>
            <person name="Magnuson J."/>
            <person name="Mondo S."/>
            <person name="Nolan M."/>
            <person name="Ohm R."/>
            <person name="Pangilinan J."/>
            <person name="Park H.-J."/>
            <person name="Ramirez L."/>
            <person name="Alfaro M."/>
            <person name="Sun H."/>
            <person name="Tritt A."/>
            <person name="Yoshinaga Y."/>
            <person name="Zwiers L.-H."/>
            <person name="Turgeon B."/>
            <person name="Goodwin S."/>
            <person name="Spatafora J."/>
            <person name="Crous P."/>
            <person name="Grigoriev I."/>
        </authorList>
    </citation>
    <scope>NUCLEOTIDE SEQUENCE</scope>
    <source>
        <strain evidence="4">CBS 473.64</strain>
    </source>
</reference>
<name>A0A6A6S749_9PLEO</name>
<sequence length="300" mass="33878">MADAVAREFNNRTSWAYLVQILIGIITAPYRRTFQLYTWLPLSKLRAAGSDRAVLIPLVQDFKVDKYTELQSVQVAASFCAAATLSTIPWTKNDNTIWVAEALWLSSLSCSIWAVITSIQTKSLLDDLPNKDQLNPALPFSEVQRMQRSVLRFKKRPGVSHWIMVFIWQFPSMTMSYAWTTFIAGLTVHVCNTFIWHETWGTRQKIAIVYLGVGGVGLITYILSSVFVYVGEKDFEKSVASTRTSTNEVNVASRKEEDPPPDLVQLTRAKSMPSRDPASALHETRQDLGRSGRSKRQLLI</sequence>
<keyword evidence="2" id="KW-1133">Transmembrane helix</keyword>
<evidence type="ECO:0000256" key="1">
    <source>
        <dbReference type="SAM" id="MobiDB-lite"/>
    </source>
</evidence>
<dbReference type="InterPro" id="IPR045338">
    <property type="entry name" value="DUF6535"/>
</dbReference>
<proteinExistence type="predicted"/>
<accession>A0A6A6S749</accession>
<gene>
    <name evidence="4" type="ORF">P280DRAFT_515876</name>
</gene>